<dbReference type="PROSITE" id="PS01186">
    <property type="entry name" value="EGF_2"/>
    <property type="match status" value="1"/>
</dbReference>
<dbReference type="Pfam" id="PF00008">
    <property type="entry name" value="EGF"/>
    <property type="match status" value="1"/>
</dbReference>
<dbReference type="PROSITE" id="PS00022">
    <property type="entry name" value="EGF_1"/>
    <property type="match status" value="1"/>
</dbReference>
<dbReference type="InterPro" id="IPR000742">
    <property type="entry name" value="EGF"/>
</dbReference>
<dbReference type="InterPro" id="IPR000152">
    <property type="entry name" value="EGF-type_Asp/Asn_hydroxyl_site"/>
</dbReference>
<reference evidence="8" key="1">
    <citation type="submission" date="2021-02" db="EMBL/GenBank/DDBJ databases">
        <authorList>
            <person name="Steward A R."/>
        </authorList>
    </citation>
    <scope>NUCLEOTIDE SEQUENCE</scope>
</reference>
<dbReference type="InterPro" id="IPR051022">
    <property type="entry name" value="Notch_Cell-Fate_Det"/>
</dbReference>
<dbReference type="EMBL" id="CAJOBZ010000057">
    <property type="protein sequence ID" value="CAF4921178.1"/>
    <property type="molecule type" value="Genomic_DNA"/>
</dbReference>
<dbReference type="SMART" id="SM00179">
    <property type="entry name" value="EGF_CA"/>
    <property type="match status" value="1"/>
</dbReference>
<evidence type="ECO:0000256" key="3">
    <source>
        <dbReference type="ARBA" id="ARBA00022737"/>
    </source>
</evidence>
<accession>A0A821WDV2</accession>
<feature type="non-terminal residue" evidence="8">
    <location>
        <position position="1"/>
    </location>
</feature>
<dbReference type="OrthoDB" id="283575at2759"/>
<keyword evidence="9" id="KW-1185">Reference proteome</keyword>
<comment type="caution">
    <text evidence="8">The sequence shown here is derived from an EMBL/GenBank/DDBJ whole genome shotgun (WGS) entry which is preliminary data.</text>
</comment>
<gene>
    <name evidence="8" type="ORF">PMACD_LOCUS13038</name>
</gene>
<organism evidence="8 9">
    <name type="scientific">Pieris macdunnoughi</name>
    <dbReference type="NCBI Taxonomy" id="345717"/>
    <lineage>
        <taxon>Eukaryota</taxon>
        <taxon>Metazoa</taxon>
        <taxon>Ecdysozoa</taxon>
        <taxon>Arthropoda</taxon>
        <taxon>Hexapoda</taxon>
        <taxon>Insecta</taxon>
        <taxon>Pterygota</taxon>
        <taxon>Neoptera</taxon>
        <taxon>Endopterygota</taxon>
        <taxon>Lepidoptera</taxon>
        <taxon>Glossata</taxon>
        <taxon>Ditrysia</taxon>
        <taxon>Papilionoidea</taxon>
        <taxon>Pieridae</taxon>
        <taxon>Pierinae</taxon>
        <taxon>Pieris</taxon>
    </lineage>
</organism>
<evidence type="ECO:0000313" key="8">
    <source>
        <dbReference type="EMBL" id="CAF4921178.1"/>
    </source>
</evidence>
<keyword evidence="2" id="KW-0732">Signal</keyword>
<evidence type="ECO:0000256" key="5">
    <source>
        <dbReference type="ARBA" id="ARBA00023180"/>
    </source>
</evidence>
<evidence type="ECO:0000259" key="7">
    <source>
        <dbReference type="PROSITE" id="PS50026"/>
    </source>
</evidence>
<dbReference type="PANTHER" id="PTHR24049:SF29">
    <property type="entry name" value="EGF-LIKE DOMAIN-CONTAINING PROTEIN"/>
    <property type="match status" value="1"/>
</dbReference>
<feature type="disulfide bond" evidence="6">
    <location>
        <begin position="42"/>
        <end position="51"/>
    </location>
</feature>
<keyword evidence="1 6" id="KW-0245">EGF-like domain</keyword>
<dbReference type="PANTHER" id="PTHR24049">
    <property type="entry name" value="CRUMBS FAMILY MEMBER"/>
    <property type="match status" value="1"/>
</dbReference>
<dbReference type="AlphaFoldDB" id="A0A821WDV2"/>
<dbReference type="SUPFAM" id="SSF57196">
    <property type="entry name" value="EGF/Laminin"/>
    <property type="match status" value="1"/>
</dbReference>
<evidence type="ECO:0000256" key="1">
    <source>
        <dbReference type="ARBA" id="ARBA00022536"/>
    </source>
</evidence>
<dbReference type="SMART" id="SM00181">
    <property type="entry name" value="EGF"/>
    <property type="match status" value="2"/>
</dbReference>
<keyword evidence="5" id="KW-0325">Glycoprotein</keyword>
<dbReference type="InterPro" id="IPR001881">
    <property type="entry name" value="EGF-like_Ca-bd_dom"/>
</dbReference>
<keyword evidence="4 6" id="KW-1015">Disulfide bond</keyword>
<comment type="caution">
    <text evidence="6">Lacks conserved residue(s) required for the propagation of feature annotation.</text>
</comment>
<keyword evidence="3" id="KW-0677">Repeat</keyword>
<feature type="domain" description="EGF-like" evidence="7">
    <location>
        <begin position="16"/>
        <end position="52"/>
    </location>
</feature>
<proteinExistence type="predicted"/>
<dbReference type="Proteomes" id="UP000663880">
    <property type="component" value="Unassembled WGS sequence"/>
</dbReference>
<evidence type="ECO:0000313" key="9">
    <source>
        <dbReference type="Proteomes" id="UP000663880"/>
    </source>
</evidence>
<evidence type="ECO:0000256" key="2">
    <source>
        <dbReference type="ARBA" id="ARBA00022729"/>
    </source>
</evidence>
<evidence type="ECO:0000256" key="4">
    <source>
        <dbReference type="ARBA" id="ARBA00023157"/>
    </source>
</evidence>
<dbReference type="PROSITE" id="PS50026">
    <property type="entry name" value="EGF_3"/>
    <property type="match status" value="1"/>
</dbReference>
<protein>
    <recommendedName>
        <fullName evidence="7">EGF-like domain-containing protein</fullName>
    </recommendedName>
</protein>
<dbReference type="PROSITE" id="PS00010">
    <property type="entry name" value="ASX_HYDROXYL"/>
    <property type="match status" value="1"/>
</dbReference>
<dbReference type="CDD" id="cd00054">
    <property type="entry name" value="EGF_CA"/>
    <property type="match status" value="1"/>
</dbReference>
<dbReference type="Gene3D" id="2.10.25.10">
    <property type="entry name" value="Laminin"/>
    <property type="match status" value="1"/>
</dbReference>
<dbReference type="GO" id="GO:0005509">
    <property type="term" value="F:calcium ion binding"/>
    <property type="evidence" value="ECO:0007669"/>
    <property type="project" value="InterPro"/>
</dbReference>
<sequence length="146" mass="15555">MYCEVGPSGKALSEPKVERCASVPCLHSTGCRDTPNGFRCDCEAGWTGARCEVNITPSLAGDCGRGCANGGACRGTECDCRPGKNCEIDIEECESNPCKYDGICLERSNTSLYQTPDSPPVLVGPQPHMLLPQVFYQPFSLENAGG</sequence>
<evidence type="ECO:0000256" key="6">
    <source>
        <dbReference type="PROSITE-ProRule" id="PRU00076"/>
    </source>
</evidence>
<dbReference type="FunFam" id="2.10.25.10:FF:000109">
    <property type="entry name" value="Notch homolog 4, [Drosophila]"/>
    <property type="match status" value="1"/>
</dbReference>
<name>A0A821WDV2_9NEOP</name>